<dbReference type="PANTHER" id="PTHR42939:SF1">
    <property type="entry name" value="ABC TRANSPORTER ATP-BINDING PROTEIN ALBC-RELATED"/>
    <property type="match status" value="1"/>
</dbReference>
<dbReference type="Pfam" id="PF00005">
    <property type="entry name" value="ABC_tran"/>
    <property type="match status" value="1"/>
</dbReference>
<dbReference type="InterPro" id="IPR017871">
    <property type="entry name" value="ABC_transporter-like_CS"/>
</dbReference>
<evidence type="ECO:0000256" key="1">
    <source>
        <dbReference type="ARBA" id="ARBA00022448"/>
    </source>
</evidence>
<evidence type="ECO:0000313" key="5">
    <source>
        <dbReference type="EMBL" id="OJG10551.1"/>
    </source>
</evidence>
<keyword evidence="3" id="KW-0067">ATP-binding</keyword>
<keyword evidence="6" id="KW-1185">Reference proteome</keyword>
<dbReference type="InterPro" id="IPR003439">
    <property type="entry name" value="ABC_transporter-like_ATP-bd"/>
</dbReference>
<dbReference type="OrthoDB" id="9804819at2"/>
<evidence type="ECO:0000313" key="6">
    <source>
        <dbReference type="Proteomes" id="UP000182149"/>
    </source>
</evidence>
<comment type="caution">
    <text evidence="5">The sequence shown here is derived from an EMBL/GenBank/DDBJ whole genome shotgun (WGS) entry which is preliminary data.</text>
</comment>
<dbReference type="RefSeq" id="WP_071874770.1">
    <property type="nucleotide sequence ID" value="NZ_JBHSHF010000023.1"/>
</dbReference>
<dbReference type="GO" id="GO:0005524">
    <property type="term" value="F:ATP binding"/>
    <property type="evidence" value="ECO:0007669"/>
    <property type="project" value="UniProtKB-KW"/>
</dbReference>
<evidence type="ECO:0000256" key="2">
    <source>
        <dbReference type="ARBA" id="ARBA00022741"/>
    </source>
</evidence>
<dbReference type="Proteomes" id="UP000182149">
    <property type="component" value="Unassembled WGS sequence"/>
</dbReference>
<proteinExistence type="predicted"/>
<feature type="domain" description="ABC transporter" evidence="4">
    <location>
        <begin position="4"/>
        <end position="230"/>
    </location>
</feature>
<dbReference type="Gene3D" id="3.40.50.300">
    <property type="entry name" value="P-loop containing nucleotide triphosphate hydrolases"/>
    <property type="match status" value="1"/>
</dbReference>
<dbReference type="InterPro" id="IPR051782">
    <property type="entry name" value="ABC_Transporter_VariousFunc"/>
</dbReference>
<dbReference type="SMART" id="SM00382">
    <property type="entry name" value="AAA"/>
    <property type="match status" value="1"/>
</dbReference>
<evidence type="ECO:0000256" key="3">
    <source>
        <dbReference type="ARBA" id="ARBA00022840"/>
    </source>
</evidence>
<keyword evidence="2" id="KW-0547">Nucleotide-binding</keyword>
<protein>
    <recommendedName>
        <fullName evidence="4">ABC transporter domain-containing protein</fullName>
    </recommendedName>
</protein>
<dbReference type="InterPro" id="IPR003593">
    <property type="entry name" value="AAA+_ATPase"/>
</dbReference>
<dbReference type="AlphaFoldDB" id="A0A1L8QSR4"/>
<reference evidence="5 6" key="1">
    <citation type="submission" date="2014-12" db="EMBL/GenBank/DDBJ databases">
        <title>Draft genome sequences of 29 type strains of Enterococci.</title>
        <authorList>
            <person name="Zhong Z."/>
            <person name="Sun Z."/>
            <person name="Liu W."/>
            <person name="Zhang W."/>
            <person name="Zhang H."/>
        </authorList>
    </citation>
    <scope>NUCLEOTIDE SEQUENCE [LARGE SCALE GENOMIC DNA]</scope>
    <source>
        <strain evidence="5 6">DSM 17690</strain>
    </source>
</reference>
<keyword evidence="1" id="KW-0813">Transport</keyword>
<dbReference type="CDD" id="cd03230">
    <property type="entry name" value="ABC_DR_subfamily_A"/>
    <property type="match status" value="1"/>
</dbReference>
<dbReference type="PANTHER" id="PTHR42939">
    <property type="entry name" value="ABC TRANSPORTER ATP-BINDING PROTEIN ALBC-RELATED"/>
    <property type="match status" value="1"/>
</dbReference>
<dbReference type="PROSITE" id="PS00211">
    <property type="entry name" value="ABC_TRANSPORTER_1"/>
    <property type="match status" value="1"/>
</dbReference>
<accession>A0A1L8QSR4</accession>
<dbReference type="STRING" id="328396.RU93_GL002067"/>
<dbReference type="EMBL" id="JXKD01000007">
    <property type="protein sequence ID" value="OJG10551.1"/>
    <property type="molecule type" value="Genomic_DNA"/>
</dbReference>
<organism evidence="5 6">
    <name type="scientific">Enterococcus aquimarinus</name>
    <dbReference type="NCBI Taxonomy" id="328396"/>
    <lineage>
        <taxon>Bacteria</taxon>
        <taxon>Bacillati</taxon>
        <taxon>Bacillota</taxon>
        <taxon>Bacilli</taxon>
        <taxon>Lactobacillales</taxon>
        <taxon>Enterococcaceae</taxon>
        <taxon>Enterococcus</taxon>
    </lineage>
</organism>
<sequence>MSAIVIEHFSKNYHGNTVVSDLSLQVAEGEIFGFIGPNGAGKSTTIKALLDFIKPSTGTLAIFGMDTQKEAKAIRKVTTYVSSEVAFYPQFTTMELLQSVADFHKISQPTREIKLLIELFEMDAHKKVAELSLGNRKKIALACSLLPKPRLLMLDEPTNGLDPLMQHRLFTELTLRNQQGMTIFLSSHQLAEIQEHAHRAAFIRQGKLLTIQPISTDHSLGKVVEIKTKTLQIVDFPSSFQILEHHDDVWRALYQGEKDELLLFLRQESILDFTIHTPTIEDQFMSLYEGGTIDDSFKN</sequence>
<name>A0A1L8QSR4_9ENTE</name>
<gene>
    <name evidence="5" type="ORF">RU93_GL002067</name>
</gene>
<evidence type="ECO:0000259" key="4">
    <source>
        <dbReference type="PROSITE" id="PS50893"/>
    </source>
</evidence>
<dbReference type="InterPro" id="IPR027417">
    <property type="entry name" value="P-loop_NTPase"/>
</dbReference>
<dbReference type="SUPFAM" id="SSF52540">
    <property type="entry name" value="P-loop containing nucleoside triphosphate hydrolases"/>
    <property type="match status" value="1"/>
</dbReference>
<dbReference type="PROSITE" id="PS50893">
    <property type="entry name" value="ABC_TRANSPORTER_2"/>
    <property type="match status" value="1"/>
</dbReference>
<dbReference type="GO" id="GO:0016887">
    <property type="term" value="F:ATP hydrolysis activity"/>
    <property type="evidence" value="ECO:0007669"/>
    <property type="project" value="InterPro"/>
</dbReference>